<keyword evidence="4" id="KW-1133">Transmembrane helix</keyword>
<evidence type="ECO:0000256" key="6">
    <source>
        <dbReference type="ARBA" id="ARBA00023306"/>
    </source>
</evidence>
<protein>
    <submittedName>
        <fullName evidence="7">Cell division protein FtsB</fullName>
    </submittedName>
</protein>
<dbReference type="InterPro" id="IPR007060">
    <property type="entry name" value="FtsL/DivIC"/>
</dbReference>
<keyword evidence="2 7" id="KW-0132">Cell division</keyword>
<dbReference type="AlphaFoldDB" id="A0A521G514"/>
<dbReference type="GO" id="GO:0030428">
    <property type="term" value="C:cell septum"/>
    <property type="evidence" value="ECO:0007669"/>
    <property type="project" value="TreeGrafter"/>
</dbReference>
<dbReference type="PANTHER" id="PTHR37485">
    <property type="entry name" value="CELL DIVISION PROTEIN FTSB"/>
    <property type="match status" value="1"/>
</dbReference>
<dbReference type="Proteomes" id="UP000316238">
    <property type="component" value="Unassembled WGS sequence"/>
</dbReference>
<evidence type="ECO:0000256" key="5">
    <source>
        <dbReference type="ARBA" id="ARBA00023136"/>
    </source>
</evidence>
<keyword evidence="1" id="KW-1003">Cell membrane</keyword>
<organism evidence="7 8">
    <name type="scientific">Candidatus Electronema aureum</name>
    <dbReference type="NCBI Taxonomy" id="2005002"/>
    <lineage>
        <taxon>Bacteria</taxon>
        <taxon>Pseudomonadati</taxon>
        <taxon>Thermodesulfobacteriota</taxon>
        <taxon>Desulfobulbia</taxon>
        <taxon>Desulfobulbales</taxon>
        <taxon>Desulfobulbaceae</taxon>
        <taxon>Candidatus Electronema</taxon>
    </lineage>
</organism>
<dbReference type="PANTHER" id="PTHR37485:SF1">
    <property type="entry name" value="CELL DIVISION PROTEIN FTSB"/>
    <property type="match status" value="1"/>
</dbReference>
<keyword evidence="8" id="KW-1185">Reference proteome</keyword>
<reference evidence="7" key="1">
    <citation type="submission" date="2017-07" db="EMBL/GenBank/DDBJ databases">
        <title>The cable genome - Insights into the physiology and evolution of filamentous bacteria capable of sulfide oxidation via long distance electron transfer.</title>
        <authorList>
            <person name="Thorup C."/>
            <person name="Bjerg J.T."/>
            <person name="Schreiber L."/>
            <person name="Nielsen L.P."/>
            <person name="Kjeldsen K.U."/>
            <person name="Boesen T."/>
            <person name="Boggild A."/>
            <person name="Meysman F."/>
            <person name="Geelhoed J."/>
            <person name="Schramm A."/>
        </authorList>
    </citation>
    <scope>NUCLEOTIDE SEQUENCE [LARGE SCALE GENOMIC DNA]</scope>
    <source>
        <strain evidence="7">GS</strain>
    </source>
</reference>
<proteinExistence type="predicted"/>
<evidence type="ECO:0000256" key="3">
    <source>
        <dbReference type="ARBA" id="ARBA00022692"/>
    </source>
</evidence>
<evidence type="ECO:0000256" key="4">
    <source>
        <dbReference type="ARBA" id="ARBA00022989"/>
    </source>
</evidence>
<evidence type="ECO:0000256" key="1">
    <source>
        <dbReference type="ARBA" id="ARBA00022475"/>
    </source>
</evidence>
<sequence>MQQQRQNLNRREKRALARILLAAFVLALLFLAVTPGRSLHSYFSVKKKIAIVEAENRLLLRETVQLNEEIKLLQHDDQYLEKIAREKYGMLKKNEEVYYTQPIESAEQSSEIETEETVQ</sequence>
<dbReference type="GO" id="GO:0043093">
    <property type="term" value="P:FtsZ-dependent cytokinesis"/>
    <property type="evidence" value="ECO:0007669"/>
    <property type="project" value="TreeGrafter"/>
</dbReference>
<dbReference type="EMBL" id="NQJD01000002">
    <property type="protein sequence ID" value="TAA76083.1"/>
    <property type="molecule type" value="Genomic_DNA"/>
</dbReference>
<name>A0A521G514_9BACT</name>
<evidence type="ECO:0000313" key="7">
    <source>
        <dbReference type="EMBL" id="TAA76083.1"/>
    </source>
</evidence>
<evidence type="ECO:0000313" key="8">
    <source>
        <dbReference type="Proteomes" id="UP000316238"/>
    </source>
</evidence>
<evidence type="ECO:0000256" key="2">
    <source>
        <dbReference type="ARBA" id="ARBA00022618"/>
    </source>
</evidence>
<comment type="caution">
    <text evidence="7">The sequence shown here is derived from an EMBL/GenBank/DDBJ whole genome shotgun (WGS) entry which is preliminary data.</text>
</comment>
<keyword evidence="3" id="KW-0812">Transmembrane</keyword>
<keyword evidence="5" id="KW-0472">Membrane</keyword>
<dbReference type="InterPro" id="IPR023081">
    <property type="entry name" value="Cell_div_FtsB"/>
</dbReference>
<gene>
    <name evidence="7" type="ORF">CDV28_102211</name>
</gene>
<dbReference type="Pfam" id="PF04977">
    <property type="entry name" value="DivIC"/>
    <property type="match status" value="1"/>
</dbReference>
<keyword evidence="6" id="KW-0131">Cell cycle</keyword>
<accession>A0A521G514</accession>